<dbReference type="InterPro" id="IPR015517">
    <property type="entry name" value="dCMP_deaminase-rel"/>
</dbReference>
<proteinExistence type="inferred from homology"/>
<dbReference type="PANTHER" id="PTHR11086:SF18">
    <property type="entry name" value="DEOXYCYTIDYLATE DEAMINASE"/>
    <property type="match status" value="1"/>
</dbReference>
<dbReference type="GeneID" id="94375850"/>
<dbReference type="InterPro" id="IPR016192">
    <property type="entry name" value="APOBEC/CMP_deaminase_Zn-bd"/>
</dbReference>
<protein>
    <recommendedName>
        <fullName evidence="3">CMP/dCMP-type deaminase domain-containing protein</fullName>
    </recommendedName>
</protein>
<dbReference type="PANTHER" id="PTHR11086">
    <property type="entry name" value="DEOXYCYTIDYLATE DEAMINASE-RELATED"/>
    <property type="match status" value="1"/>
</dbReference>
<dbReference type="PROSITE" id="PS00903">
    <property type="entry name" value="CYT_DCMP_DEAMINASES_1"/>
    <property type="match status" value="1"/>
</dbReference>
<feature type="domain" description="CMP/dCMP-type deaminase" evidence="3">
    <location>
        <begin position="255"/>
        <end position="479"/>
    </location>
</feature>
<sequence length="546" mass="59563">MPQAVISKPKSANDSAEIAGDLSPLSKEIFIGLVGYAGSGCSTAGKRLKVFLEDSGYLVHRVRLSELILESYPESGAMQPIEGPKEGIMKLERAVLLQDLGDDLRGKYGNYAVASLGVRRIRELRGQAEPGNEKIAYVIDSIKHRSEVEFLRDVYGQAFRLIAIHGERSARERRLIGQLASPAKYRGASELSVRSYMDRDEKDGVNKSGQEVRDAFYLADYFLDNNTGAADGTSLNADVERFVNLMLGAGLVRPTAGERAMNYAHAAALQSSCLSRQVGAVLVSSSGEIIGTGTNDVPAFGGGVYGEDSTQDHRCHAWLWDPANEKFRGCHNDRKKDQLRTKIAGWIADKFSDELALIAHPKPAVGSDTADRARKFSAKDFREYFLSQGSALSELPGVKELIEYSRAIHAEMNAILSAARSGNSPTASSLYCTTYPCHNCARHLVSAGVSRVFYVEPYVKSLAIELHSDAISNAELGVTERQQKMIILPFTGVGPRMYEDFFTKRVALKGPGGVYVSPEATVPSQSVRLREMANVEERAAALVPTM</sequence>
<evidence type="ECO:0000313" key="5">
    <source>
        <dbReference type="Proteomes" id="UP000824334"/>
    </source>
</evidence>
<comment type="similarity">
    <text evidence="1">Belongs to the cytidine and deoxycytidylate deaminase family.</text>
</comment>
<evidence type="ECO:0000259" key="3">
    <source>
        <dbReference type="PROSITE" id="PS51747"/>
    </source>
</evidence>
<keyword evidence="2" id="KW-0378">Hydrolase</keyword>
<keyword evidence="5" id="KW-1185">Reference proteome</keyword>
<gene>
    <name evidence="4" type="ORF">KWG56_11260</name>
</gene>
<reference evidence="4 5" key="1">
    <citation type="submission" date="2021-07" db="EMBL/GenBank/DDBJ databases">
        <title>Isolation and characterization of bacteria from a gold mining with a capacity of golden bioaccumulation.</title>
        <authorList>
            <person name="Yang X.J."/>
        </authorList>
    </citation>
    <scope>NUCLEOTIDE SEQUENCE [LARGE SCALE GENOMIC DNA]</scope>
    <source>
        <strain evidence="4 5">Au29</strain>
    </source>
</reference>
<dbReference type="RefSeq" id="WP_219354823.1">
    <property type="nucleotide sequence ID" value="NZ_CP080034.1"/>
</dbReference>
<dbReference type="Proteomes" id="UP000824334">
    <property type="component" value="Chromosome"/>
</dbReference>
<evidence type="ECO:0000256" key="2">
    <source>
        <dbReference type="ARBA" id="ARBA00022801"/>
    </source>
</evidence>
<dbReference type="Pfam" id="PF00383">
    <property type="entry name" value="dCMP_cyt_deam_1"/>
    <property type="match status" value="1"/>
</dbReference>
<dbReference type="PROSITE" id="PS51747">
    <property type="entry name" value="CYT_DCMP_DEAMINASES_2"/>
    <property type="match status" value="1"/>
</dbReference>
<dbReference type="NCBIfam" id="NF041025">
    <property type="entry name" value="antiphage_deaminase"/>
    <property type="match status" value="1"/>
</dbReference>
<name>A0ABX8TDF2_9CAUL</name>
<dbReference type="InterPro" id="IPR002125">
    <property type="entry name" value="CMP_dCMP_dom"/>
</dbReference>
<organism evidence="4 5">
    <name type="scientific">Brevundimonas nasdae</name>
    <dbReference type="NCBI Taxonomy" id="172043"/>
    <lineage>
        <taxon>Bacteria</taxon>
        <taxon>Pseudomonadati</taxon>
        <taxon>Pseudomonadota</taxon>
        <taxon>Alphaproteobacteria</taxon>
        <taxon>Caulobacterales</taxon>
        <taxon>Caulobacteraceae</taxon>
        <taxon>Brevundimonas</taxon>
    </lineage>
</organism>
<accession>A0ABX8TDF2</accession>
<evidence type="ECO:0000313" key="4">
    <source>
        <dbReference type="EMBL" id="QYC09191.1"/>
    </source>
</evidence>
<dbReference type="EMBL" id="CP080034">
    <property type="protein sequence ID" value="QYC09191.1"/>
    <property type="molecule type" value="Genomic_DNA"/>
</dbReference>
<evidence type="ECO:0000256" key="1">
    <source>
        <dbReference type="ARBA" id="ARBA00006576"/>
    </source>
</evidence>